<dbReference type="Pfam" id="PF09334">
    <property type="entry name" value="tRNA-synt_1g"/>
    <property type="match status" value="1"/>
</dbReference>
<dbReference type="PROSITE" id="PS00178">
    <property type="entry name" value="AA_TRNA_LIGASE_I"/>
    <property type="match status" value="1"/>
</dbReference>
<evidence type="ECO:0000256" key="7">
    <source>
        <dbReference type="ARBA" id="ARBA00022598"/>
    </source>
</evidence>
<reference evidence="19" key="1">
    <citation type="submission" date="2019-12" db="EMBL/GenBank/DDBJ databases">
        <title>Comparative genomics gives insights into the taxonomy of the Azoarcus-Aromatoleum group and reveals separate origins of nif in the plant-associated Azoarcus and non-plant-associated Aromatoleum sub-groups.</title>
        <authorList>
            <person name="Lafos M."/>
            <person name="Maluk M."/>
            <person name="Batista M."/>
            <person name="Junghare M."/>
            <person name="Carmona M."/>
            <person name="Faoro H."/>
            <person name="Cruz L.M."/>
            <person name="Battistoni F."/>
            <person name="De Souza E."/>
            <person name="Pedrosa F."/>
            <person name="Chen W.-M."/>
            <person name="Poole P.S."/>
            <person name="Dixon R.A."/>
            <person name="James E.K."/>
        </authorList>
    </citation>
    <scope>NUCLEOTIDE SEQUENCE</scope>
    <source>
        <strain evidence="19">NSC3</strain>
    </source>
</reference>
<dbReference type="InterPro" id="IPR001412">
    <property type="entry name" value="aa-tRNA-synth_I_CS"/>
</dbReference>
<dbReference type="Pfam" id="PF19303">
    <property type="entry name" value="Anticodon_3"/>
    <property type="match status" value="1"/>
</dbReference>
<dbReference type="NCBIfam" id="NF001100">
    <property type="entry name" value="PRK00133.1"/>
    <property type="match status" value="1"/>
</dbReference>
<dbReference type="InterPro" id="IPR015413">
    <property type="entry name" value="Methionyl/Leucyl_tRNA_Synth"/>
</dbReference>
<dbReference type="Pfam" id="PF01588">
    <property type="entry name" value="tRNA_bind"/>
    <property type="match status" value="1"/>
</dbReference>
<feature type="short sequence motif" description="'KMSKS' region" evidence="16">
    <location>
        <begin position="345"/>
        <end position="349"/>
    </location>
</feature>
<dbReference type="Gene3D" id="2.40.50.140">
    <property type="entry name" value="Nucleic acid-binding proteins"/>
    <property type="match status" value="1"/>
</dbReference>
<dbReference type="EMBL" id="WTVM01000084">
    <property type="protein sequence ID" value="NMG03952.1"/>
    <property type="molecule type" value="Genomic_DNA"/>
</dbReference>
<evidence type="ECO:0000256" key="17">
    <source>
        <dbReference type="SAM" id="MobiDB-lite"/>
    </source>
</evidence>
<sequence length="719" mass="79745">MTRKILVSNALPYANGDIHLGHLVGYIQADIWVRYQRMRGHCVHYVCADDTHGTPVMLRAEKEGVTPEALIERVHGEHLRDFTGFGVAFDNYHSTHSAENKAYAEDIYTRLRGADLIDVRSIEQYYDPVKQMFLPDRFIKGECPKCGAADQYGDNCEVCGAAYAPTELKNPFSAVSGATPMLRESEHYFFRLSDPRAVAFLREWTRGSNAAGTRRLQQEAANKMKEWLGEEGENKLSDWDISRDAPYFGFEIPDAPGKYFYVWLDAPIGYLASFRNLAERQSGIVVEDYTDAERAAAAGTEMVHFIGKDILYFHALFWPAMLHFAGYRTPTQLCVNGFLTVDGAKMSKSRGTFITAQSYLAQGLDPEWLRYYFASKSNGTMEDVDLNLDDMIAKVNSDLVGKFVNIASRCAGFIVKRFDGRLGDVDAEMAAEFSAAMGAGLIARAYEERDFGRALREIMRLADIANQYVNDHKPWELAKQEGEEAHLHTACTTALTLFRDLALYLKPVLPALAAKVEDFLAIEPMAWPEVWAALPTGHQIKPYKHMMTRVERKQIDGLLDANRESLAPAPARGTEGGKAASSQQRHGEKQQHAAQQAETALPTISIDDFTKVELRIAKIVNAEHVEGADKLIRLQLDIGEKDESGAAKTRQVFAGIKSAYDPATLIGRLTVMVANLAPRKMKFGMSEGMVLAASDDGGTAPGLFILSPDAGAQPGMRVK</sequence>
<evidence type="ECO:0000256" key="13">
    <source>
        <dbReference type="ARBA" id="ARBA00022917"/>
    </source>
</evidence>
<dbReference type="PANTHER" id="PTHR45765:SF1">
    <property type="entry name" value="METHIONINE--TRNA LIGASE, CYTOPLASMIC"/>
    <property type="match status" value="1"/>
</dbReference>
<dbReference type="GO" id="GO:0004825">
    <property type="term" value="F:methionine-tRNA ligase activity"/>
    <property type="evidence" value="ECO:0007669"/>
    <property type="project" value="UniProtKB-UniRule"/>
</dbReference>
<dbReference type="PROSITE" id="PS50886">
    <property type="entry name" value="TRBD"/>
    <property type="match status" value="1"/>
</dbReference>
<dbReference type="CDD" id="cd07957">
    <property type="entry name" value="Anticodon_Ia_Met"/>
    <property type="match status" value="1"/>
</dbReference>
<dbReference type="Gene3D" id="1.10.730.10">
    <property type="entry name" value="Isoleucyl-tRNA Synthetase, Domain 1"/>
    <property type="match status" value="1"/>
</dbReference>
<dbReference type="PANTHER" id="PTHR45765">
    <property type="entry name" value="METHIONINE--TRNA LIGASE"/>
    <property type="match status" value="1"/>
</dbReference>
<feature type="binding site" evidence="16">
    <location>
        <position position="348"/>
    </location>
    <ligand>
        <name>ATP</name>
        <dbReference type="ChEBI" id="CHEBI:30616"/>
    </ligand>
</feature>
<keyword evidence="11 16" id="KW-0067">ATP-binding</keyword>
<dbReference type="InterPro" id="IPR009080">
    <property type="entry name" value="tRNAsynth_Ia_anticodon-bd"/>
</dbReference>
<evidence type="ECO:0000256" key="5">
    <source>
        <dbReference type="ARBA" id="ARBA00022490"/>
    </source>
</evidence>
<dbReference type="GO" id="GO:0006431">
    <property type="term" value="P:methionyl-tRNA aminoacylation"/>
    <property type="evidence" value="ECO:0007669"/>
    <property type="project" value="UniProtKB-UniRule"/>
</dbReference>
<dbReference type="SUPFAM" id="SSF47323">
    <property type="entry name" value="Anticodon-binding domain of a subclass of class I aminoacyl-tRNA synthetases"/>
    <property type="match status" value="1"/>
</dbReference>
<feature type="binding site" evidence="16">
    <location>
        <position position="143"/>
    </location>
    <ligand>
        <name>Zn(2+)</name>
        <dbReference type="ChEBI" id="CHEBI:29105"/>
    </ligand>
</feature>
<dbReference type="InterPro" id="IPR004495">
    <property type="entry name" value="Met-tRNA-synth_bsu_C"/>
</dbReference>
<dbReference type="InterPro" id="IPR029038">
    <property type="entry name" value="MetRS_Zn"/>
</dbReference>
<organism evidence="19 20">
    <name type="scientific">Azoarcus taiwanensis</name>
    <dbReference type="NCBI Taxonomy" id="666964"/>
    <lineage>
        <taxon>Bacteria</taxon>
        <taxon>Pseudomonadati</taxon>
        <taxon>Pseudomonadota</taxon>
        <taxon>Betaproteobacteria</taxon>
        <taxon>Rhodocyclales</taxon>
        <taxon>Zoogloeaceae</taxon>
        <taxon>Azoarcus</taxon>
    </lineage>
</organism>
<dbReference type="Gene3D" id="2.20.28.20">
    <property type="entry name" value="Methionyl-tRNA synthetase, Zn-domain"/>
    <property type="match status" value="1"/>
</dbReference>
<dbReference type="InterPro" id="IPR014758">
    <property type="entry name" value="Met-tRNA_synth"/>
</dbReference>
<comment type="similarity">
    <text evidence="3 16">Belongs to the class-I aminoacyl-tRNA synthetase family. MetG type 1 subfamily.</text>
</comment>
<evidence type="ECO:0000256" key="2">
    <source>
        <dbReference type="ARBA" id="ARBA00004496"/>
    </source>
</evidence>
<evidence type="ECO:0000256" key="16">
    <source>
        <dbReference type="HAMAP-Rule" id="MF_00098"/>
    </source>
</evidence>
<dbReference type="GO" id="GO:0000049">
    <property type="term" value="F:tRNA binding"/>
    <property type="evidence" value="ECO:0007669"/>
    <property type="project" value="UniProtKB-UniRule"/>
</dbReference>
<keyword evidence="20" id="KW-1185">Reference proteome</keyword>
<dbReference type="SUPFAM" id="SSF50249">
    <property type="entry name" value="Nucleic acid-binding proteins"/>
    <property type="match status" value="1"/>
</dbReference>
<keyword evidence="5 16" id="KW-0963">Cytoplasm</keyword>
<dbReference type="InterPro" id="IPR012340">
    <property type="entry name" value="NA-bd_OB-fold"/>
</dbReference>
<feature type="region of interest" description="Disordered" evidence="17">
    <location>
        <begin position="567"/>
        <end position="597"/>
    </location>
</feature>
<feature type="binding site" evidence="16">
    <location>
        <position position="159"/>
    </location>
    <ligand>
        <name>Zn(2+)</name>
        <dbReference type="ChEBI" id="CHEBI:29105"/>
    </ligand>
</feature>
<gene>
    <name evidence="16 19" type="primary">metG</name>
    <name evidence="19" type="ORF">GPA21_13385</name>
</gene>
<evidence type="ECO:0000256" key="10">
    <source>
        <dbReference type="ARBA" id="ARBA00022833"/>
    </source>
</evidence>
<feature type="short sequence motif" description="'HIGH' region" evidence="16">
    <location>
        <begin position="12"/>
        <end position="22"/>
    </location>
</feature>
<comment type="function">
    <text evidence="1 16">Is required not only for elongation of protein synthesis but also for the initiation of all mRNA translation through initiator tRNA(fMet) aminoacylation.</text>
</comment>
<dbReference type="InterPro" id="IPR023458">
    <property type="entry name" value="Met-tRNA_ligase_1"/>
</dbReference>
<comment type="caution">
    <text evidence="19">The sequence shown here is derived from an EMBL/GenBank/DDBJ whole genome shotgun (WGS) entry which is preliminary data.</text>
</comment>
<dbReference type="InterPro" id="IPR033911">
    <property type="entry name" value="MetRS_core"/>
</dbReference>
<dbReference type="AlphaFoldDB" id="A0A972JBZ1"/>
<dbReference type="SUPFAM" id="SSF57770">
    <property type="entry name" value="Methionyl-tRNA synthetase (MetRS), Zn-domain"/>
    <property type="match status" value="1"/>
</dbReference>
<dbReference type="Proteomes" id="UP000599523">
    <property type="component" value="Unassembled WGS sequence"/>
</dbReference>
<dbReference type="Gene3D" id="3.40.50.620">
    <property type="entry name" value="HUPs"/>
    <property type="match status" value="1"/>
</dbReference>
<evidence type="ECO:0000256" key="1">
    <source>
        <dbReference type="ARBA" id="ARBA00003314"/>
    </source>
</evidence>
<dbReference type="InterPro" id="IPR041872">
    <property type="entry name" value="Anticodon_Met"/>
</dbReference>
<feature type="binding site" evidence="16">
    <location>
        <position position="146"/>
    </location>
    <ligand>
        <name>Zn(2+)</name>
        <dbReference type="ChEBI" id="CHEBI:29105"/>
    </ligand>
</feature>
<dbReference type="SUPFAM" id="SSF52374">
    <property type="entry name" value="Nucleotidylyl transferase"/>
    <property type="match status" value="1"/>
</dbReference>
<dbReference type="InterPro" id="IPR002547">
    <property type="entry name" value="tRNA-bd_dom"/>
</dbReference>
<accession>A0A972JBZ1</accession>
<keyword evidence="9 16" id="KW-0547">Nucleotide-binding</keyword>
<dbReference type="HAMAP" id="MF_00098">
    <property type="entry name" value="Met_tRNA_synth_type1"/>
    <property type="match status" value="1"/>
</dbReference>
<keyword evidence="13 16" id="KW-0648">Protein biosynthesis</keyword>
<evidence type="ECO:0000256" key="6">
    <source>
        <dbReference type="ARBA" id="ARBA00022555"/>
    </source>
</evidence>
<protein>
    <recommendedName>
        <fullName evidence="16">Methionine--tRNA ligase</fullName>
        <ecNumber evidence="16">6.1.1.10</ecNumber>
    </recommendedName>
    <alternativeName>
        <fullName evidence="16">Methionyl-tRNA synthetase</fullName>
        <shortName evidence="16">MetRS</shortName>
    </alternativeName>
</protein>
<dbReference type="GO" id="GO:0046872">
    <property type="term" value="F:metal ion binding"/>
    <property type="evidence" value="ECO:0007669"/>
    <property type="project" value="UniProtKB-KW"/>
</dbReference>
<dbReference type="NCBIfam" id="TIGR00399">
    <property type="entry name" value="metG_C_term"/>
    <property type="match status" value="1"/>
</dbReference>
<dbReference type="PRINTS" id="PR01041">
    <property type="entry name" value="TRNASYNTHMET"/>
</dbReference>
<keyword evidence="7 16" id="KW-0436">Ligase</keyword>
<dbReference type="RefSeq" id="WP_168988647.1">
    <property type="nucleotide sequence ID" value="NZ_CAWPHM010000313.1"/>
</dbReference>
<evidence type="ECO:0000256" key="9">
    <source>
        <dbReference type="ARBA" id="ARBA00022741"/>
    </source>
</evidence>
<dbReference type="GO" id="GO:0005524">
    <property type="term" value="F:ATP binding"/>
    <property type="evidence" value="ECO:0007669"/>
    <property type="project" value="UniProtKB-UniRule"/>
</dbReference>
<proteinExistence type="inferred from homology"/>
<evidence type="ECO:0000256" key="3">
    <source>
        <dbReference type="ARBA" id="ARBA00008258"/>
    </source>
</evidence>
<comment type="subunit">
    <text evidence="4 16">Homodimer.</text>
</comment>
<keyword evidence="14 16" id="KW-0030">Aminoacyl-tRNA synthetase</keyword>
<evidence type="ECO:0000259" key="18">
    <source>
        <dbReference type="PROSITE" id="PS50886"/>
    </source>
</evidence>
<keyword evidence="8 16" id="KW-0479">Metal-binding</keyword>
<comment type="subcellular location">
    <subcellularLocation>
        <location evidence="2 16">Cytoplasm</location>
    </subcellularLocation>
</comment>
<dbReference type="NCBIfam" id="TIGR00398">
    <property type="entry name" value="metG"/>
    <property type="match status" value="1"/>
</dbReference>
<evidence type="ECO:0000256" key="12">
    <source>
        <dbReference type="ARBA" id="ARBA00022884"/>
    </source>
</evidence>
<feature type="domain" description="TRNA-binding" evidence="18">
    <location>
        <begin position="608"/>
        <end position="719"/>
    </location>
</feature>
<dbReference type="InterPro" id="IPR014729">
    <property type="entry name" value="Rossmann-like_a/b/a_fold"/>
</dbReference>
<evidence type="ECO:0000256" key="14">
    <source>
        <dbReference type="ARBA" id="ARBA00023146"/>
    </source>
</evidence>
<evidence type="ECO:0000313" key="19">
    <source>
        <dbReference type="EMBL" id="NMG03952.1"/>
    </source>
</evidence>
<evidence type="ECO:0000256" key="8">
    <source>
        <dbReference type="ARBA" id="ARBA00022723"/>
    </source>
</evidence>
<evidence type="ECO:0000256" key="15">
    <source>
        <dbReference type="ARBA" id="ARBA00047364"/>
    </source>
</evidence>
<dbReference type="GO" id="GO:0005829">
    <property type="term" value="C:cytosol"/>
    <property type="evidence" value="ECO:0007669"/>
    <property type="project" value="TreeGrafter"/>
</dbReference>
<comment type="cofactor">
    <cofactor evidence="16">
        <name>Zn(2+)</name>
        <dbReference type="ChEBI" id="CHEBI:29105"/>
    </cofactor>
    <text evidence="16">Binds 1 zinc ion per subunit.</text>
</comment>
<evidence type="ECO:0000256" key="11">
    <source>
        <dbReference type="ARBA" id="ARBA00022840"/>
    </source>
</evidence>
<keyword evidence="10 16" id="KW-0862">Zinc</keyword>
<dbReference type="CDD" id="cd02800">
    <property type="entry name" value="tRNA_bind_EcMetRS_like"/>
    <property type="match status" value="1"/>
</dbReference>
<name>A0A972JBZ1_9RHOO</name>
<comment type="catalytic activity">
    <reaction evidence="15 16">
        <text>tRNA(Met) + L-methionine + ATP = L-methionyl-tRNA(Met) + AMP + diphosphate</text>
        <dbReference type="Rhea" id="RHEA:13481"/>
        <dbReference type="Rhea" id="RHEA-COMP:9667"/>
        <dbReference type="Rhea" id="RHEA-COMP:9698"/>
        <dbReference type="ChEBI" id="CHEBI:30616"/>
        <dbReference type="ChEBI" id="CHEBI:33019"/>
        <dbReference type="ChEBI" id="CHEBI:57844"/>
        <dbReference type="ChEBI" id="CHEBI:78442"/>
        <dbReference type="ChEBI" id="CHEBI:78530"/>
        <dbReference type="ChEBI" id="CHEBI:456215"/>
        <dbReference type="EC" id="6.1.1.10"/>
    </reaction>
</comment>
<dbReference type="FunFam" id="2.40.50.140:FF:000042">
    <property type="entry name" value="Methionine--tRNA ligase"/>
    <property type="match status" value="1"/>
</dbReference>
<dbReference type="EC" id="6.1.1.10" evidence="16"/>
<keyword evidence="12 16" id="KW-0694">RNA-binding</keyword>
<evidence type="ECO:0000256" key="4">
    <source>
        <dbReference type="ARBA" id="ARBA00011738"/>
    </source>
</evidence>
<keyword evidence="6 16" id="KW-0820">tRNA-binding</keyword>
<evidence type="ECO:0000313" key="20">
    <source>
        <dbReference type="Proteomes" id="UP000599523"/>
    </source>
</evidence>
<feature type="binding site" evidence="16">
    <location>
        <position position="156"/>
    </location>
    <ligand>
        <name>Zn(2+)</name>
        <dbReference type="ChEBI" id="CHEBI:29105"/>
    </ligand>
</feature>
<dbReference type="FunFam" id="2.20.28.20:FF:000001">
    <property type="entry name" value="Methionine--tRNA ligase"/>
    <property type="match status" value="1"/>
</dbReference>
<dbReference type="CDD" id="cd00814">
    <property type="entry name" value="MetRS_core"/>
    <property type="match status" value="1"/>
</dbReference>